<evidence type="ECO:0000256" key="9">
    <source>
        <dbReference type="ARBA" id="ARBA00022909"/>
    </source>
</evidence>
<dbReference type="EC" id="2.7.6.3" evidence="3"/>
<dbReference type="InterPro" id="IPR035907">
    <property type="entry name" value="Hppk_sf"/>
</dbReference>
<keyword evidence="15" id="KW-1185">Reference proteome</keyword>
<evidence type="ECO:0000256" key="6">
    <source>
        <dbReference type="ARBA" id="ARBA00022741"/>
    </source>
</evidence>
<evidence type="ECO:0000313" key="14">
    <source>
        <dbReference type="EMBL" id="EGC20175.1"/>
    </source>
</evidence>
<keyword evidence="9" id="KW-0289">Folate biosynthesis</keyword>
<dbReference type="HOGENOM" id="CLU_097916_4_1_10"/>
<evidence type="ECO:0000256" key="11">
    <source>
        <dbReference type="ARBA" id="ARBA00029766"/>
    </source>
</evidence>
<dbReference type="eggNOG" id="COG0801">
    <property type="taxonomic scope" value="Bacteria"/>
</dbReference>
<dbReference type="InterPro" id="IPR000550">
    <property type="entry name" value="Hppk"/>
</dbReference>
<keyword evidence="5" id="KW-0808">Transferase</keyword>
<dbReference type="PANTHER" id="PTHR43071">
    <property type="entry name" value="2-AMINO-4-HYDROXY-6-HYDROXYMETHYLDIHYDROPTERIDINE PYROPHOSPHOKINASE"/>
    <property type="match status" value="1"/>
</dbReference>
<evidence type="ECO:0000313" key="15">
    <source>
        <dbReference type="Proteomes" id="UP000005697"/>
    </source>
</evidence>
<evidence type="ECO:0000256" key="7">
    <source>
        <dbReference type="ARBA" id="ARBA00022777"/>
    </source>
</evidence>
<dbReference type="Proteomes" id="UP000005697">
    <property type="component" value="Unassembled WGS sequence"/>
</dbReference>
<keyword evidence="8" id="KW-0067">ATP-binding</keyword>
<organism evidence="14 15">
    <name type="scientific">Prevotella multiformis DSM 16608</name>
    <dbReference type="NCBI Taxonomy" id="888743"/>
    <lineage>
        <taxon>Bacteria</taxon>
        <taxon>Pseudomonadati</taxon>
        <taxon>Bacteroidota</taxon>
        <taxon>Bacteroidia</taxon>
        <taxon>Bacteroidales</taxon>
        <taxon>Prevotellaceae</taxon>
        <taxon>Prevotella</taxon>
    </lineage>
</organism>
<name>F0F6S2_9BACT</name>
<dbReference type="UniPathway" id="UPA00077">
    <property type="reaction ID" value="UER00155"/>
</dbReference>
<evidence type="ECO:0000259" key="13">
    <source>
        <dbReference type="Pfam" id="PF01288"/>
    </source>
</evidence>
<dbReference type="GO" id="GO:0003848">
    <property type="term" value="F:2-amino-4-hydroxy-6-hydroxymethyldihydropteridine diphosphokinase activity"/>
    <property type="evidence" value="ECO:0007669"/>
    <property type="project" value="UniProtKB-EC"/>
</dbReference>
<gene>
    <name evidence="14" type="ORF">HMPREF9141_1115</name>
</gene>
<comment type="pathway">
    <text evidence="1">Cofactor biosynthesis; tetrahydrofolate biosynthesis; 2-amino-4-hydroxy-6-hydroxymethyl-7,8-dihydropteridine diphosphate from 7,8-dihydroneopterin triphosphate: step 4/4.</text>
</comment>
<evidence type="ECO:0000256" key="1">
    <source>
        <dbReference type="ARBA" id="ARBA00005051"/>
    </source>
</evidence>
<feature type="domain" description="7,8-dihydro-6-hydroxymethylpterin-pyrophosphokinase" evidence="13">
    <location>
        <begin position="4"/>
        <end position="98"/>
    </location>
</feature>
<dbReference type="RefSeq" id="WP_007368645.1">
    <property type="nucleotide sequence ID" value="NZ_GL872283.1"/>
</dbReference>
<evidence type="ECO:0000256" key="10">
    <source>
        <dbReference type="ARBA" id="ARBA00029409"/>
    </source>
</evidence>
<dbReference type="GO" id="GO:0016301">
    <property type="term" value="F:kinase activity"/>
    <property type="evidence" value="ECO:0007669"/>
    <property type="project" value="UniProtKB-KW"/>
</dbReference>
<evidence type="ECO:0000256" key="5">
    <source>
        <dbReference type="ARBA" id="ARBA00022679"/>
    </source>
</evidence>
<sequence length="108" mass="12305">MKMIIALGSNLHQEQNLLKAKELLGHSFDGITFSEPEWTEPIGIKSDRFLNCIGTFEAELSRTAVEKILKRTEQVMGDSHQNHQLGKVLIDIDLIQYGNETIRKIAWL</sequence>
<dbReference type="PANTHER" id="PTHR43071:SF1">
    <property type="entry name" value="2-AMINO-4-HYDROXY-6-HYDROXYMETHYLDIHYDROPTERIDINE PYROPHOSPHOKINASE"/>
    <property type="match status" value="1"/>
</dbReference>
<comment type="caution">
    <text evidence="14">The sequence shown here is derived from an EMBL/GenBank/DDBJ whole genome shotgun (WGS) entry which is preliminary data.</text>
</comment>
<keyword evidence="6" id="KW-0547">Nucleotide-binding</keyword>
<evidence type="ECO:0000256" key="12">
    <source>
        <dbReference type="ARBA" id="ARBA00033413"/>
    </source>
</evidence>
<dbReference type="Gene3D" id="3.30.70.560">
    <property type="entry name" value="7,8-Dihydro-6-hydroxymethylpterin-pyrophosphokinase HPPK"/>
    <property type="match status" value="1"/>
</dbReference>
<reference evidence="14 15" key="1">
    <citation type="submission" date="2011-01" db="EMBL/GenBank/DDBJ databases">
        <authorList>
            <person name="Muzny D."/>
            <person name="Qin X."/>
            <person name="Deng J."/>
            <person name="Jiang H."/>
            <person name="Liu Y."/>
            <person name="Qu J."/>
            <person name="Song X.-Z."/>
            <person name="Zhang L."/>
            <person name="Thornton R."/>
            <person name="Coyle M."/>
            <person name="Francisco L."/>
            <person name="Jackson L."/>
            <person name="Javaid M."/>
            <person name="Korchina V."/>
            <person name="Kovar C."/>
            <person name="Mata R."/>
            <person name="Mathew T."/>
            <person name="Ngo R."/>
            <person name="Nguyen L."/>
            <person name="Nguyen N."/>
            <person name="Okwuonu G."/>
            <person name="Ongeri F."/>
            <person name="Pham C."/>
            <person name="Simmons D."/>
            <person name="Wilczek-Boney K."/>
            <person name="Hale W."/>
            <person name="Jakkamsetti A."/>
            <person name="Pham P."/>
            <person name="Ruth R."/>
            <person name="San Lucas F."/>
            <person name="Warren J."/>
            <person name="Zhang J."/>
            <person name="Zhao Z."/>
            <person name="Zhou C."/>
            <person name="Zhu D."/>
            <person name="Lee S."/>
            <person name="Bess C."/>
            <person name="Blankenburg K."/>
            <person name="Forbes L."/>
            <person name="Fu Q."/>
            <person name="Gubbala S."/>
            <person name="Hirani K."/>
            <person name="Jayaseelan J.C."/>
            <person name="Lara F."/>
            <person name="Munidasa M."/>
            <person name="Palculict T."/>
            <person name="Patil S."/>
            <person name="Pu L.-L."/>
            <person name="Saada N."/>
            <person name="Tang L."/>
            <person name="Weissenberger G."/>
            <person name="Zhu Y."/>
            <person name="Hemphill L."/>
            <person name="Shang Y."/>
            <person name="Youmans B."/>
            <person name="Ayvaz T."/>
            <person name="Ross M."/>
            <person name="Santibanez J."/>
            <person name="Aqrawi P."/>
            <person name="Gross S."/>
            <person name="Joshi V."/>
            <person name="Fowler G."/>
            <person name="Nazareth L."/>
            <person name="Reid J."/>
            <person name="Worley K."/>
            <person name="Petrosino J."/>
            <person name="Highlander S."/>
            <person name="Gibbs R."/>
        </authorList>
    </citation>
    <scope>NUCLEOTIDE SEQUENCE [LARGE SCALE GENOMIC DNA]</scope>
    <source>
        <strain evidence="14 15">DSM 16608</strain>
    </source>
</reference>
<keyword evidence="7 14" id="KW-0418">Kinase</keyword>
<accession>F0F6S2</accession>
<dbReference type="STRING" id="888743.HMPREF9141_1115"/>
<dbReference type="GO" id="GO:0046654">
    <property type="term" value="P:tetrahydrofolate biosynthetic process"/>
    <property type="evidence" value="ECO:0007669"/>
    <property type="project" value="UniProtKB-UniPathway"/>
</dbReference>
<evidence type="ECO:0000256" key="4">
    <source>
        <dbReference type="ARBA" id="ARBA00016218"/>
    </source>
</evidence>
<dbReference type="OrthoDB" id="1082296at2"/>
<proteinExistence type="inferred from homology"/>
<dbReference type="EMBL" id="AEWX01000017">
    <property type="protein sequence ID" value="EGC20175.1"/>
    <property type="molecule type" value="Genomic_DNA"/>
</dbReference>
<comment type="similarity">
    <text evidence="2">Belongs to the HPPK family.</text>
</comment>
<protein>
    <recommendedName>
        <fullName evidence="4">2-amino-4-hydroxy-6-hydroxymethyldihydropteridine pyrophosphokinase</fullName>
        <ecNumber evidence="3">2.7.6.3</ecNumber>
    </recommendedName>
    <alternativeName>
        <fullName evidence="11">6-hydroxymethyl-7,8-dihydropterin pyrophosphokinase</fullName>
    </alternativeName>
    <alternativeName>
        <fullName evidence="12">7,8-dihydro-6-hydroxymethylpterin-pyrophosphokinase</fullName>
    </alternativeName>
</protein>
<dbReference type="Pfam" id="PF01288">
    <property type="entry name" value="HPPK"/>
    <property type="match status" value="1"/>
</dbReference>
<dbReference type="GO" id="GO:0046656">
    <property type="term" value="P:folic acid biosynthetic process"/>
    <property type="evidence" value="ECO:0007669"/>
    <property type="project" value="UniProtKB-KW"/>
</dbReference>
<comment type="function">
    <text evidence="10">Catalyzes the transfer of pyrophosphate from adenosine triphosphate (ATP) to 6-hydroxymethyl-7,8-dihydropterin, an enzymatic step in folate biosynthesis pathway.</text>
</comment>
<dbReference type="SUPFAM" id="SSF55083">
    <property type="entry name" value="6-hydroxymethyl-7,8-dihydropterin pyrophosphokinase, HPPK"/>
    <property type="match status" value="1"/>
</dbReference>
<evidence type="ECO:0000256" key="3">
    <source>
        <dbReference type="ARBA" id="ARBA00013253"/>
    </source>
</evidence>
<evidence type="ECO:0000256" key="8">
    <source>
        <dbReference type="ARBA" id="ARBA00022840"/>
    </source>
</evidence>
<dbReference type="AlphaFoldDB" id="F0F6S2"/>
<dbReference type="GO" id="GO:0005524">
    <property type="term" value="F:ATP binding"/>
    <property type="evidence" value="ECO:0007669"/>
    <property type="project" value="UniProtKB-KW"/>
</dbReference>
<evidence type="ECO:0000256" key="2">
    <source>
        <dbReference type="ARBA" id="ARBA00005810"/>
    </source>
</evidence>